<sequence>MTASSQSSSLNNFETPKSEVTSETENLSHTSYHASFNAYPLECSSNLLNPTNEVIYMPLNPTNVPLSLQPASVSSETQNELPQSYSRPICHGFIFPNSDGINDNFGHASIPDVQDNSENVFHSVQNQVLGQNLSDLDYNAQRHLQLLLLQKLIELQLAQYYNTLKSTIPLQSQSNIQSRNQEPLPCNVQNFGLNERPNQNWAVNSEQSDMSTFLVPVEAKFEGESGLSLHITPRDDSSNTSQKGSVTVECPGQPIVLYPYTVQHDGTQEETSPVSQSNTDSNASGPTAQALTIKDIHQCVRRGSFEFTPESSNDIVESIRGRTRPGFVLLSVRHEKIKAGISPNSESGLKKIHSSPNLGTANSETKTGSFSVMKKSRKRMKYAKSETELKRRSMRHSPKSFLESRESNGAAQSPVELTEDELKALSSQSRFRVTRFADKKQAWIAPSKASCLSVHDLWTTKLPEYVLKCAEHLKNSGSEGFIQEEKNNNLPYSLEAIINGRCIACQNQPLPSIDCGHKNPRKEIKNNSLLSKISVLICNLRRFFRIK</sequence>
<accession>A0AA85K099</accession>
<keyword evidence="2" id="KW-1185">Reference proteome</keyword>
<dbReference type="WBParaSite" id="TREG1_68980.3">
    <property type="protein sequence ID" value="TREG1_68980.3"/>
    <property type="gene ID" value="TREG1_68980"/>
</dbReference>
<evidence type="ECO:0000256" key="1">
    <source>
        <dbReference type="SAM" id="MobiDB-lite"/>
    </source>
</evidence>
<feature type="region of interest" description="Disordered" evidence="1">
    <location>
        <begin position="341"/>
        <end position="415"/>
    </location>
</feature>
<dbReference type="AlphaFoldDB" id="A0AA85K099"/>
<feature type="region of interest" description="Disordered" evidence="1">
    <location>
        <begin position="1"/>
        <end position="26"/>
    </location>
</feature>
<evidence type="ECO:0000313" key="2">
    <source>
        <dbReference type="Proteomes" id="UP000050795"/>
    </source>
</evidence>
<protein>
    <submittedName>
        <fullName evidence="3">Bromo domain-containing protein</fullName>
    </submittedName>
</protein>
<organism evidence="2 3">
    <name type="scientific">Trichobilharzia regenti</name>
    <name type="common">Nasal bird schistosome</name>
    <dbReference type="NCBI Taxonomy" id="157069"/>
    <lineage>
        <taxon>Eukaryota</taxon>
        <taxon>Metazoa</taxon>
        <taxon>Spiralia</taxon>
        <taxon>Lophotrochozoa</taxon>
        <taxon>Platyhelminthes</taxon>
        <taxon>Trematoda</taxon>
        <taxon>Digenea</taxon>
        <taxon>Strigeidida</taxon>
        <taxon>Schistosomatoidea</taxon>
        <taxon>Schistosomatidae</taxon>
        <taxon>Trichobilharzia</taxon>
    </lineage>
</organism>
<name>A0AA85K099_TRIRE</name>
<feature type="compositionally biased region" description="Polar residues" evidence="1">
    <location>
        <begin position="354"/>
        <end position="370"/>
    </location>
</feature>
<evidence type="ECO:0000313" key="3">
    <source>
        <dbReference type="WBParaSite" id="TREG1_68980.3"/>
    </source>
</evidence>
<feature type="region of interest" description="Disordered" evidence="1">
    <location>
        <begin position="266"/>
        <end position="288"/>
    </location>
</feature>
<proteinExistence type="predicted"/>
<reference evidence="2" key="1">
    <citation type="submission" date="2022-06" db="EMBL/GenBank/DDBJ databases">
        <authorList>
            <person name="Berger JAMES D."/>
            <person name="Berger JAMES D."/>
        </authorList>
    </citation>
    <scope>NUCLEOTIDE SEQUENCE [LARGE SCALE GENOMIC DNA]</scope>
</reference>
<feature type="compositionally biased region" description="Polar residues" evidence="1">
    <location>
        <begin position="269"/>
        <end position="288"/>
    </location>
</feature>
<dbReference type="Proteomes" id="UP000050795">
    <property type="component" value="Unassembled WGS sequence"/>
</dbReference>
<reference evidence="3" key="2">
    <citation type="submission" date="2023-11" db="UniProtKB">
        <authorList>
            <consortium name="WormBaseParasite"/>
        </authorList>
    </citation>
    <scope>IDENTIFICATION</scope>
</reference>